<protein>
    <recommendedName>
        <fullName evidence="4">Lipoprotein</fullName>
    </recommendedName>
</protein>
<feature type="chain" id="PRO_5045674500" description="Lipoprotein" evidence="1">
    <location>
        <begin position="27"/>
        <end position="119"/>
    </location>
</feature>
<keyword evidence="1" id="KW-0732">Signal</keyword>
<keyword evidence="3" id="KW-1185">Reference proteome</keyword>
<proteinExistence type="predicted"/>
<evidence type="ECO:0000313" key="2">
    <source>
        <dbReference type="EMBL" id="KLO25396.1"/>
    </source>
</evidence>
<dbReference type="Proteomes" id="UP000036464">
    <property type="component" value="Unassembled WGS sequence"/>
</dbReference>
<dbReference type="RefSeq" id="WP_131721559.1">
    <property type="nucleotide sequence ID" value="NZ_LDPO01000038.1"/>
</dbReference>
<dbReference type="EMBL" id="LDPO01000038">
    <property type="protein sequence ID" value="KLO25396.1"/>
    <property type="molecule type" value="Genomic_DNA"/>
</dbReference>
<evidence type="ECO:0000256" key="1">
    <source>
        <dbReference type="SAM" id="SignalP"/>
    </source>
</evidence>
<organism evidence="2 3">
    <name type="scientific">Mycolicibacter heraklionensis</name>
    <dbReference type="NCBI Taxonomy" id="512402"/>
    <lineage>
        <taxon>Bacteria</taxon>
        <taxon>Bacillati</taxon>
        <taxon>Actinomycetota</taxon>
        <taxon>Actinomycetes</taxon>
        <taxon>Mycobacteriales</taxon>
        <taxon>Mycobacteriaceae</taxon>
        <taxon>Mycolicibacter</taxon>
    </lineage>
</organism>
<comment type="caution">
    <text evidence="2">The sequence shown here is derived from an EMBL/GenBank/DDBJ whole genome shotgun (WGS) entry which is preliminary data.</text>
</comment>
<accession>A0ABR5F987</accession>
<sequence length="119" mass="12316">MATIRLAAFVALTASFAVGLAAPASADLVDGTYQRSGDGPAGSMFSEATVTVTSCGPGCKNLAGSVRGDEVVQMHLEGNTWTSTDSTHTVLTIDNDSLTGTETSPFLRNAVNSRYVKID</sequence>
<evidence type="ECO:0000313" key="3">
    <source>
        <dbReference type="Proteomes" id="UP000036464"/>
    </source>
</evidence>
<reference evidence="2 3" key="1">
    <citation type="submission" date="2015-05" db="EMBL/GenBank/DDBJ databases">
        <title>Genome sequence of Mycobacterium heraklionense Davo strain.</title>
        <authorList>
            <person name="Greninger A.L."/>
            <person name="Cunningham G."/>
            <person name="Miller S."/>
        </authorList>
    </citation>
    <scope>NUCLEOTIDE SEQUENCE [LARGE SCALE GENOMIC DNA]</scope>
    <source>
        <strain evidence="2 3">Davo</strain>
    </source>
</reference>
<name>A0ABR5F987_9MYCO</name>
<feature type="signal peptide" evidence="1">
    <location>
        <begin position="1"/>
        <end position="26"/>
    </location>
</feature>
<gene>
    <name evidence="2" type="ORF">ABW16_23120</name>
</gene>
<evidence type="ECO:0008006" key="4">
    <source>
        <dbReference type="Google" id="ProtNLM"/>
    </source>
</evidence>